<gene>
    <name evidence="3" type="primary">LOC115888766</name>
</gene>
<name>A0A6J2YMM4_SITOR</name>
<dbReference type="Proteomes" id="UP000504635">
    <property type="component" value="Unplaced"/>
</dbReference>
<dbReference type="RefSeq" id="XP_030764469.1">
    <property type="nucleotide sequence ID" value="XM_030908609.1"/>
</dbReference>
<keyword evidence="2" id="KW-1185">Reference proteome</keyword>
<evidence type="ECO:0000256" key="1">
    <source>
        <dbReference type="SAM" id="Phobius"/>
    </source>
</evidence>
<organism evidence="2 3">
    <name type="scientific">Sitophilus oryzae</name>
    <name type="common">Rice weevil</name>
    <name type="synonym">Curculio oryzae</name>
    <dbReference type="NCBI Taxonomy" id="7048"/>
    <lineage>
        <taxon>Eukaryota</taxon>
        <taxon>Metazoa</taxon>
        <taxon>Ecdysozoa</taxon>
        <taxon>Arthropoda</taxon>
        <taxon>Hexapoda</taxon>
        <taxon>Insecta</taxon>
        <taxon>Pterygota</taxon>
        <taxon>Neoptera</taxon>
        <taxon>Endopterygota</taxon>
        <taxon>Coleoptera</taxon>
        <taxon>Polyphaga</taxon>
        <taxon>Cucujiformia</taxon>
        <taxon>Curculionidae</taxon>
        <taxon>Dryophthorinae</taxon>
        <taxon>Sitophilus</taxon>
    </lineage>
</organism>
<accession>A0A6J2YMM4</accession>
<dbReference type="KEGG" id="soy:115888766"/>
<evidence type="ECO:0000313" key="2">
    <source>
        <dbReference type="Proteomes" id="UP000504635"/>
    </source>
</evidence>
<sequence>MVETQRIKPKIVKINEESADVDADIEDMEENTFEIVEYDQDDAIVHSDIVEEPPEALSERSKLEDILENMSTTINVTVVELVKSRFETEEPIDRSQNQSCSLSDYNGENNREIDLNELLTNIEKLVRVNNKLVWMLKIVLFVFCLNAAVLVKSTLF</sequence>
<keyword evidence="1" id="KW-0472">Membrane</keyword>
<keyword evidence="1" id="KW-0812">Transmembrane</keyword>
<dbReference type="GeneID" id="115888766"/>
<dbReference type="AlphaFoldDB" id="A0A6J2YMM4"/>
<reference evidence="3" key="1">
    <citation type="submission" date="2025-08" db="UniProtKB">
        <authorList>
            <consortium name="RefSeq"/>
        </authorList>
    </citation>
    <scope>IDENTIFICATION</scope>
    <source>
        <tissue evidence="3">Gonads</tissue>
    </source>
</reference>
<protein>
    <submittedName>
        <fullName evidence="3">Uncharacterized protein LOC115888766</fullName>
    </submittedName>
</protein>
<evidence type="ECO:0000313" key="3">
    <source>
        <dbReference type="RefSeq" id="XP_030764469.1"/>
    </source>
</evidence>
<keyword evidence="1" id="KW-1133">Transmembrane helix</keyword>
<proteinExistence type="predicted"/>
<feature type="transmembrane region" description="Helical" evidence="1">
    <location>
        <begin position="132"/>
        <end position="151"/>
    </location>
</feature>
<dbReference type="InParanoid" id="A0A6J2YMM4"/>